<dbReference type="GO" id="GO:0003700">
    <property type="term" value="F:DNA-binding transcription factor activity"/>
    <property type="evidence" value="ECO:0007669"/>
    <property type="project" value="TreeGrafter"/>
</dbReference>
<dbReference type="SUPFAM" id="SSF47413">
    <property type="entry name" value="lambda repressor-like DNA-binding domains"/>
    <property type="match status" value="1"/>
</dbReference>
<protein>
    <submittedName>
        <fullName evidence="3">Helix-turn-helix domain protein</fullName>
    </submittedName>
</protein>
<dbReference type="PANTHER" id="PTHR46797">
    <property type="entry name" value="HTH-TYPE TRANSCRIPTIONAL REGULATOR"/>
    <property type="match status" value="1"/>
</dbReference>
<accession>A0A0G1F9H8</accession>
<dbReference type="PANTHER" id="PTHR46797:SF1">
    <property type="entry name" value="METHYLPHOSPHONATE SYNTHASE"/>
    <property type="match status" value="1"/>
</dbReference>
<evidence type="ECO:0000256" key="1">
    <source>
        <dbReference type="ARBA" id="ARBA00023125"/>
    </source>
</evidence>
<dbReference type="InterPro" id="IPR010982">
    <property type="entry name" value="Lambda_DNA-bd_dom_sf"/>
</dbReference>
<dbReference type="InterPro" id="IPR001387">
    <property type="entry name" value="Cro/C1-type_HTH"/>
</dbReference>
<dbReference type="GO" id="GO:0005829">
    <property type="term" value="C:cytosol"/>
    <property type="evidence" value="ECO:0007669"/>
    <property type="project" value="TreeGrafter"/>
</dbReference>
<evidence type="ECO:0000313" key="4">
    <source>
        <dbReference type="Proteomes" id="UP000034543"/>
    </source>
</evidence>
<dbReference type="CDD" id="cd00093">
    <property type="entry name" value="HTH_XRE"/>
    <property type="match status" value="1"/>
</dbReference>
<dbReference type="STRING" id="1618436.UV59_C0037G0012"/>
<comment type="caution">
    <text evidence="3">The sequence shown here is derived from an EMBL/GenBank/DDBJ whole genome shotgun (WGS) entry which is preliminary data.</text>
</comment>
<dbReference type="PATRIC" id="fig|1618436.3.peg.1398"/>
<dbReference type="AlphaFoldDB" id="A0A0G1F9H8"/>
<evidence type="ECO:0000313" key="3">
    <source>
        <dbReference type="EMBL" id="KKS83523.1"/>
    </source>
</evidence>
<dbReference type="EMBL" id="LCFB01000037">
    <property type="protein sequence ID" value="KKS83523.1"/>
    <property type="molecule type" value="Genomic_DNA"/>
</dbReference>
<keyword evidence="1" id="KW-0238">DNA-binding</keyword>
<dbReference type="PROSITE" id="PS50943">
    <property type="entry name" value="HTH_CROC1"/>
    <property type="match status" value="1"/>
</dbReference>
<organism evidence="3 4">
    <name type="scientific">Candidatus Gottesmanbacteria bacterium GW2011_GWA1_43_11</name>
    <dbReference type="NCBI Taxonomy" id="1618436"/>
    <lineage>
        <taxon>Bacteria</taxon>
        <taxon>Candidatus Gottesmaniibacteriota</taxon>
    </lineage>
</organism>
<dbReference type="Proteomes" id="UP000034543">
    <property type="component" value="Unassembled WGS sequence"/>
</dbReference>
<feature type="domain" description="HTH cro/C1-type" evidence="2">
    <location>
        <begin position="37"/>
        <end position="91"/>
    </location>
</feature>
<dbReference type="SMART" id="SM00530">
    <property type="entry name" value="HTH_XRE"/>
    <property type="match status" value="1"/>
</dbReference>
<sequence>MKTLIPFEVHKKKLLSDPEVKKAYDELETEYAIIHAVLQKRLAKKMSQQELAKKVGTKQSAISRLESGNANPSLRFLQKIARALETKLTISLQ</sequence>
<proteinExistence type="predicted"/>
<evidence type="ECO:0000259" key="2">
    <source>
        <dbReference type="PROSITE" id="PS50943"/>
    </source>
</evidence>
<dbReference type="InterPro" id="IPR050807">
    <property type="entry name" value="TransReg_Diox_bact_type"/>
</dbReference>
<dbReference type="Gene3D" id="1.10.260.40">
    <property type="entry name" value="lambda repressor-like DNA-binding domains"/>
    <property type="match status" value="1"/>
</dbReference>
<gene>
    <name evidence="3" type="ORF">UV59_C0037G0012</name>
</gene>
<dbReference type="GO" id="GO:0003677">
    <property type="term" value="F:DNA binding"/>
    <property type="evidence" value="ECO:0007669"/>
    <property type="project" value="UniProtKB-KW"/>
</dbReference>
<dbReference type="Pfam" id="PF01381">
    <property type="entry name" value="HTH_3"/>
    <property type="match status" value="1"/>
</dbReference>
<reference evidence="3 4" key="1">
    <citation type="journal article" date="2015" name="Nature">
        <title>rRNA introns, odd ribosomes, and small enigmatic genomes across a large radiation of phyla.</title>
        <authorList>
            <person name="Brown C.T."/>
            <person name="Hug L.A."/>
            <person name="Thomas B.C."/>
            <person name="Sharon I."/>
            <person name="Castelle C.J."/>
            <person name="Singh A."/>
            <person name="Wilkins M.J."/>
            <person name="Williams K.H."/>
            <person name="Banfield J.F."/>
        </authorList>
    </citation>
    <scope>NUCLEOTIDE SEQUENCE [LARGE SCALE GENOMIC DNA]</scope>
</reference>
<name>A0A0G1F9H8_9BACT</name>